<dbReference type="Gene3D" id="1.10.8.430">
    <property type="entry name" value="Helical domain of apoptotic protease-activating factors"/>
    <property type="match status" value="1"/>
</dbReference>
<feature type="region of interest" description="Disordered" evidence="7">
    <location>
        <begin position="310"/>
        <end position="346"/>
    </location>
</feature>
<feature type="compositionally biased region" description="Polar residues" evidence="7">
    <location>
        <begin position="801"/>
        <end position="834"/>
    </location>
</feature>
<feature type="region of interest" description="Disordered" evidence="7">
    <location>
        <begin position="96"/>
        <end position="126"/>
    </location>
</feature>
<evidence type="ECO:0000256" key="5">
    <source>
        <dbReference type="ARBA" id="ARBA00023163"/>
    </source>
</evidence>
<dbReference type="Gene3D" id="1.25.40.10">
    <property type="entry name" value="Tetratricopeptide repeat domain"/>
    <property type="match status" value="1"/>
</dbReference>
<evidence type="ECO:0000259" key="8">
    <source>
        <dbReference type="PROSITE" id="PS51755"/>
    </source>
</evidence>
<name>A0ABU0RRN1_9ACTN</name>
<feature type="region of interest" description="Disordered" evidence="7">
    <location>
        <begin position="790"/>
        <end position="873"/>
    </location>
</feature>
<dbReference type="SMART" id="SM01043">
    <property type="entry name" value="BTAD"/>
    <property type="match status" value="1"/>
</dbReference>
<dbReference type="InterPro" id="IPR042197">
    <property type="entry name" value="Apaf_helical"/>
</dbReference>
<dbReference type="InterPro" id="IPR001867">
    <property type="entry name" value="OmpR/PhoB-type_DNA-bd"/>
</dbReference>
<dbReference type="Gene3D" id="3.40.50.300">
    <property type="entry name" value="P-loop containing nucleotide triphosphate hydrolases"/>
    <property type="match status" value="1"/>
</dbReference>
<dbReference type="Proteomes" id="UP001223072">
    <property type="component" value="Unassembled WGS sequence"/>
</dbReference>
<keyword evidence="3" id="KW-0805">Transcription regulation</keyword>
<dbReference type="PRINTS" id="PR00364">
    <property type="entry name" value="DISEASERSIST"/>
</dbReference>
<dbReference type="SUPFAM" id="SSF52540">
    <property type="entry name" value="P-loop containing nucleoside triphosphate hydrolases"/>
    <property type="match status" value="1"/>
</dbReference>
<evidence type="ECO:0000256" key="4">
    <source>
        <dbReference type="ARBA" id="ARBA00023125"/>
    </source>
</evidence>
<evidence type="ECO:0000256" key="6">
    <source>
        <dbReference type="PROSITE-ProRule" id="PRU01091"/>
    </source>
</evidence>
<dbReference type="SUPFAM" id="SSF46894">
    <property type="entry name" value="C-terminal effector domain of the bipartite response regulators"/>
    <property type="match status" value="1"/>
</dbReference>
<dbReference type="Gene3D" id="1.10.10.10">
    <property type="entry name" value="Winged helix-like DNA-binding domain superfamily/Winged helix DNA-binding domain"/>
    <property type="match status" value="1"/>
</dbReference>
<sequence>MPILPRIDMCTLCVELGGSVDLEYRLLGPVEAWADGHRLTLGGPKPRALLATLLLRTGRVVSTRALIDTVWGDDPPDTARALIQTYVSGLRRALSTGIGANTGPRPDPGHSPRTDRGSDPIETRPPGYLLHLADARTDLADFERLTARGRDHAASGDHRAASQLFRDALELWRGAALGGVGEALREEAGRLEETRQAALEDRISADLATPGQEQNLAAELTALVATHRTRERLRGQLMLALYRLDRQADALTVYAEGRAVLADELGIDPGPKLRGLHEAILRSDPKLMPITPATLVAPATPVTHTGAVLHGPPAPEGVARTDDARTPAEGQGDNSTPVDTVPPPRASLLPPAISDFTGRERQLSEVEALLSGLREAMPIAVVSGPGGIGKSAFAVQVAHRLAAAYPDGQLYAELHGFADPVPPAEVLGRLLRALGAEPPEGLAERGDLLRSLVAGRRILLVLDDAGSEAQVRPLLPGSASCGVLITSRARLAGLGGACLTQLDLLSEELGIELLARIAGDEPIRREPEAARRIVALCGGLPLALRIAGARLATRSHWTPSRLAERLADERRRLDELAVGDLEVRSGLGLSYDALDAPARTALRRLGLLGASDVAPWVVAALLDIPEPADAEDVVERLIDAQLLHFAGTDPAGQARFELHDLVRVYAVERAEAEDSHADRAAAVGRALGGWLWLTGRATAAAPSGEVVLQAPRTLWPVGDRAAGPALADPARWFEAESHTISLAVERAAAMDLHALACEAAVTLCSSAYIVDNRFDAWSRTHNAALAAVRRPRTAPGRPGCSSVSAISGTSRTTSPSRWATSSRPSTCATTSATYEDTRRPSRAWAPPIANRAACGRRPTNSPAPRPTSDGSTT</sequence>
<evidence type="ECO:0000313" key="10">
    <source>
        <dbReference type="Proteomes" id="UP001223072"/>
    </source>
</evidence>
<feature type="domain" description="OmpR/PhoB-type" evidence="8">
    <location>
        <begin position="11"/>
        <end position="132"/>
    </location>
</feature>
<dbReference type="InterPro" id="IPR011990">
    <property type="entry name" value="TPR-like_helical_dom_sf"/>
</dbReference>
<gene>
    <name evidence="9" type="ORF">QFZ49_004586</name>
</gene>
<evidence type="ECO:0000256" key="2">
    <source>
        <dbReference type="ARBA" id="ARBA00023012"/>
    </source>
</evidence>
<comment type="caution">
    <text evidence="9">The sequence shown here is derived from an EMBL/GenBank/DDBJ whole genome shotgun (WGS) entry which is preliminary data.</text>
</comment>
<evidence type="ECO:0000256" key="3">
    <source>
        <dbReference type="ARBA" id="ARBA00023015"/>
    </source>
</evidence>
<dbReference type="PANTHER" id="PTHR35807:SF1">
    <property type="entry name" value="TRANSCRIPTIONAL REGULATOR REDD"/>
    <property type="match status" value="1"/>
</dbReference>
<keyword evidence="5" id="KW-0804">Transcription</keyword>
<dbReference type="PANTHER" id="PTHR35807">
    <property type="entry name" value="TRANSCRIPTIONAL REGULATOR REDD-RELATED"/>
    <property type="match status" value="1"/>
</dbReference>
<keyword evidence="4 6" id="KW-0238">DNA-binding</keyword>
<dbReference type="SUPFAM" id="SSF48452">
    <property type="entry name" value="TPR-like"/>
    <property type="match status" value="1"/>
</dbReference>
<dbReference type="Pfam" id="PF00486">
    <property type="entry name" value="Trans_reg_C"/>
    <property type="match status" value="1"/>
</dbReference>
<accession>A0ABU0RRN1</accession>
<organism evidence="9 10">
    <name type="scientific">Streptomyces turgidiscabies</name>
    <dbReference type="NCBI Taxonomy" id="85558"/>
    <lineage>
        <taxon>Bacteria</taxon>
        <taxon>Bacillati</taxon>
        <taxon>Actinomycetota</taxon>
        <taxon>Actinomycetes</taxon>
        <taxon>Kitasatosporales</taxon>
        <taxon>Streptomycetaceae</taxon>
        <taxon>Streptomyces</taxon>
    </lineage>
</organism>
<dbReference type="InterPro" id="IPR051677">
    <property type="entry name" value="AfsR-DnrI-RedD_regulator"/>
</dbReference>
<feature type="compositionally biased region" description="Basic and acidic residues" evidence="7">
    <location>
        <begin position="107"/>
        <end position="122"/>
    </location>
</feature>
<dbReference type="InterPro" id="IPR005158">
    <property type="entry name" value="BTAD"/>
</dbReference>
<dbReference type="InterPro" id="IPR027417">
    <property type="entry name" value="P-loop_NTPase"/>
</dbReference>
<dbReference type="Pfam" id="PF13191">
    <property type="entry name" value="AAA_16"/>
    <property type="match status" value="1"/>
</dbReference>
<protein>
    <submittedName>
        <fullName evidence="9">DNA-binding SARP family transcriptional activator</fullName>
    </submittedName>
</protein>
<evidence type="ECO:0000256" key="7">
    <source>
        <dbReference type="SAM" id="MobiDB-lite"/>
    </source>
</evidence>
<dbReference type="CDD" id="cd15831">
    <property type="entry name" value="BTAD"/>
    <property type="match status" value="1"/>
</dbReference>
<evidence type="ECO:0000256" key="1">
    <source>
        <dbReference type="ARBA" id="ARBA00005820"/>
    </source>
</evidence>
<proteinExistence type="inferred from homology"/>
<comment type="similarity">
    <text evidence="1">Belongs to the AfsR/DnrI/RedD regulatory family.</text>
</comment>
<dbReference type="InterPro" id="IPR036388">
    <property type="entry name" value="WH-like_DNA-bd_sf"/>
</dbReference>
<dbReference type="Pfam" id="PF03704">
    <property type="entry name" value="BTAD"/>
    <property type="match status" value="1"/>
</dbReference>
<dbReference type="InterPro" id="IPR016032">
    <property type="entry name" value="Sig_transdc_resp-reg_C-effctor"/>
</dbReference>
<evidence type="ECO:0000313" key="9">
    <source>
        <dbReference type="EMBL" id="MDQ0934646.1"/>
    </source>
</evidence>
<dbReference type="InterPro" id="IPR041664">
    <property type="entry name" value="AAA_16"/>
</dbReference>
<dbReference type="PROSITE" id="PS51755">
    <property type="entry name" value="OMPR_PHOB"/>
    <property type="match status" value="1"/>
</dbReference>
<reference evidence="9 10" key="1">
    <citation type="submission" date="2023-07" db="EMBL/GenBank/DDBJ databases">
        <title>Comparative genomics of wheat-associated soil bacteria to identify genetic determinants of phenazine resistance.</title>
        <authorList>
            <person name="Mouncey N."/>
        </authorList>
    </citation>
    <scope>NUCLEOTIDE SEQUENCE [LARGE SCALE GENOMIC DNA]</scope>
    <source>
        <strain evidence="9 10">W2I16</strain>
    </source>
</reference>
<keyword evidence="10" id="KW-1185">Reference proteome</keyword>
<dbReference type="SMART" id="SM00862">
    <property type="entry name" value="Trans_reg_C"/>
    <property type="match status" value="1"/>
</dbReference>
<dbReference type="EMBL" id="JAUSZS010000004">
    <property type="protein sequence ID" value="MDQ0934646.1"/>
    <property type="molecule type" value="Genomic_DNA"/>
</dbReference>
<feature type="DNA-binding region" description="OmpR/PhoB-type" evidence="6">
    <location>
        <begin position="11"/>
        <end position="132"/>
    </location>
</feature>
<feature type="compositionally biased region" description="Polar residues" evidence="7">
    <location>
        <begin position="858"/>
        <end position="873"/>
    </location>
</feature>
<keyword evidence="2" id="KW-0902">Two-component regulatory system</keyword>
<dbReference type="GO" id="GO:0003677">
    <property type="term" value="F:DNA binding"/>
    <property type="evidence" value="ECO:0007669"/>
    <property type="project" value="UniProtKB-KW"/>
</dbReference>